<feature type="transmembrane region" description="Helical" evidence="5">
    <location>
        <begin position="221"/>
        <end position="242"/>
    </location>
</feature>
<dbReference type="GO" id="GO:0005506">
    <property type="term" value="F:iron ion binding"/>
    <property type="evidence" value="ECO:0007669"/>
    <property type="project" value="InterPro"/>
</dbReference>
<dbReference type="GO" id="GO:0016020">
    <property type="term" value="C:membrane"/>
    <property type="evidence" value="ECO:0007669"/>
    <property type="project" value="UniProtKB-SubCell"/>
</dbReference>
<keyword evidence="8" id="KW-1185">Reference proteome</keyword>
<dbReference type="OrthoDB" id="408954at2759"/>
<comment type="subcellular location">
    <subcellularLocation>
        <location evidence="1">Membrane</location>
    </subcellularLocation>
</comment>
<accession>A0A9N9RZ11</accession>
<evidence type="ECO:0000256" key="3">
    <source>
        <dbReference type="ARBA" id="ARBA00022989"/>
    </source>
</evidence>
<keyword evidence="2 5" id="KW-0812">Transmembrane</keyword>
<sequence length="304" mass="35652">MNKIKQIVPFINPFIYCVPISYGIVKSLDSLIGVDSILQIGWNKVRETLGDNKAYYNVGLLFFYNFGFYYLQTLIFYLVVKYKRQNVVKNLKLQAKDSEIETPENTKKVMLNVLRNQLVTLGILGAAYIYDNDFARARRDPELPSLFEVMRHLICCMFIHEFGFYYSHRLLHTKWFWRFHKQHHEFKTPTFLISQYSSVFEFVVSGFIPITIGIGMLRMHIATALLWLSVVSVTLTFGHMGYHLPFLHTPQMHDNHHLKSNVNFSVYCIADILHGTWQNSKNVEDYEKSSNWVPYARIKDNKQG</sequence>
<feature type="transmembrane region" description="Helical" evidence="5">
    <location>
        <begin position="54"/>
        <end position="80"/>
    </location>
</feature>
<evidence type="ECO:0000256" key="5">
    <source>
        <dbReference type="SAM" id="Phobius"/>
    </source>
</evidence>
<reference evidence="7" key="2">
    <citation type="submission" date="2022-10" db="EMBL/GenBank/DDBJ databases">
        <authorList>
            <consortium name="ENA_rothamsted_submissions"/>
            <consortium name="culmorum"/>
            <person name="King R."/>
        </authorList>
    </citation>
    <scope>NUCLEOTIDE SEQUENCE</scope>
</reference>
<keyword evidence="3 5" id="KW-1133">Transmembrane helix</keyword>
<feature type="transmembrane region" description="Helical" evidence="5">
    <location>
        <begin position="150"/>
        <end position="168"/>
    </location>
</feature>
<feature type="transmembrane region" description="Helical" evidence="5">
    <location>
        <begin position="113"/>
        <end position="130"/>
    </location>
</feature>
<dbReference type="PANTHER" id="PTHR11863">
    <property type="entry name" value="STEROL DESATURASE"/>
    <property type="match status" value="1"/>
</dbReference>
<name>A0A9N9RZ11_9DIPT</name>
<dbReference type="InterPro" id="IPR006694">
    <property type="entry name" value="Fatty_acid_hydroxylase"/>
</dbReference>
<keyword evidence="4 5" id="KW-0472">Membrane</keyword>
<evidence type="ECO:0000256" key="4">
    <source>
        <dbReference type="ARBA" id="ARBA00023136"/>
    </source>
</evidence>
<feature type="domain" description="Fatty acid hydroxylase" evidence="6">
    <location>
        <begin position="154"/>
        <end position="276"/>
    </location>
</feature>
<evidence type="ECO:0000259" key="6">
    <source>
        <dbReference type="Pfam" id="PF04116"/>
    </source>
</evidence>
<organism evidence="7 8">
    <name type="scientific">Chironomus riparius</name>
    <dbReference type="NCBI Taxonomy" id="315576"/>
    <lineage>
        <taxon>Eukaryota</taxon>
        <taxon>Metazoa</taxon>
        <taxon>Ecdysozoa</taxon>
        <taxon>Arthropoda</taxon>
        <taxon>Hexapoda</taxon>
        <taxon>Insecta</taxon>
        <taxon>Pterygota</taxon>
        <taxon>Neoptera</taxon>
        <taxon>Endopterygota</taxon>
        <taxon>Diptera</taxon>
        <taxon>Nematocera</taxon>
        <taxon>Chironomoidea</taxon>
        <taxon>Chironomidae</taxon>
        <taxon>Chironominae</taxon>
        <taxon>Chironomus</taxon>
    </lineage>
</organism>
<proteinExistence type="predicted"/>
<dbReference type="EMBL" id="OU895878">
    <property type="protein sequence ID" value="CAG9806063.1"/>
    <property type="molecule type" value="Genomic_DNA"/>
</dbReference>
<evidence type="ECO:0000313" key="7">
    <source>
        <dbReference type="EMBL" id="CAG9806063.1"/>
    </source>
</evidence>
<gene>
    <name evidence="7" type="ORF">CHIRRI_LOCUS8928</name>
</gene>
<protein>
    <recommendedName>
        <fullName evidence="6">Fatty acid hydroxylase domain-containing protein</fullName>
    </recommendedName>
</protein>
<evidence type="ECO:0000256" key="1">
    <source>
        <dbReference type="ARBA" id="ARBA00004370"/>
    </source>
</evidence>
<reference evidence="7" key="1">
    <citation type="submission" date="2022-01" db="EMBL/GenBank/DDBJ databases">
        <authorList>
            <person name="King R."/>
        </authorList>
    </citation>
    <scope>NUCLEOTIDE SEQUENCE</scope>
</reference>
<feature type="transmembrane region" description="Helical" evidence="5">
    <location>
        <begin position="7"/>
        <end position="25"/>
    </location>
</feature>
<feature type="transmembrane region" description="Helical" evidence="5">
    <location>
        <begin position="189"/>
        <end position="215"/>
    </location>
</feature>
<dbReference type="GO" id="GO:0008610">
    <property type="term" value="P:lipid biosynthetic process"/>
    <property type="evidence" value="ECO:0007669"/>
    <property type="project" value="InterPro"/>
</dbReference>
<dbReference type="Pfam" id="PF04116">
    <property type="entry name" value="FA_hydroxylase"/>
    <property type="match status" value="1"/>
</dbReference>
<dbReference type="GO" id="GO:0016491">
    <property type="term" value="F:oxidoreductase activity"/>
    <property type="evidence" value="ECO:0007669"/>
    <property type="project" value="InterPro"/>
</dbReference>
<dbReference type="AlphaFoldDB" id="A0A9N9RZ11"/>
<evidence type="ECO:0000256" key="2">
    <source>
        <dbReference type="ARBA" id="ARBA00022692"/>
    </source>
</evidence>
<evidence type="ECO:0000313" key="8">
    <source>
        <dbReference type="Proteomes" id="UP001153620"/>
    </source>
</evidence>
<dbReference type="InterPro" id="IPR050307">
    <property type="entry name" value="Sterol_Desaturase_Related"/>
</dbReference>
<dbReference type="Proteomes" id="UP001153620">
    <property type="component" value="Chromosome 2"/>
</dbReference>